<dbReference type="SUPFAM" id="SSF56281">
    <property type="entry name" value="Metallo-hydrolase/oxidoreductase"/>
    <property type="match status" value="1"/>
</dbReference>
<feature type="transmembrane region" description="Helical" evidence="1">
    <location>
        <begin position="25"/>
        <end position="54"/>
    </location>
</feature>
<dbReference type="PANTHER" id="PTHR30619">
    <property type="entry name" value="DNA INTERNALIZATION/COMPETENCE PROTEIN COMEC/REC2"/>
    <property type="match status" value="1"/>
</dbReference>
<feature type="domain" description="Metallo-beta-lactamase" evidence="2">
    <location>
        <begin position="143"/>
        <end position="347"/>
    </location>
</feature>
<dbReference type="InterPro" id="IPR052159">
    <property type="entry name" value="Competence_DNA_uptake"/>
</dbReference>
<dbReference type="InterPro" id="IPR001279">
    <property type="entry name" value="Metallo-B-lactamas"/>
</dbReference>
<keyword evidence="1" id="KW-1133">Transmembrane helix</keyword>
<dbReference type="Gene3D" id="3.60.15.10">
    <property type="entry name" value="Ribonuclease Z/Hydroxyacylglutathione hydrolase-like"/>
    <property type="match status" value="1"/>
</dbReference>
<evidence type="ECO:0000313" key="4">
    <source>
        <dbReference type="Proteomes" id="UP000886878"/>
    </source>
</evidence>
<organism evidence="3 4">
    <name type="scientific">Candidatus Limosilactobacillus merdipullorum</name>
    <dbReference type="NCBI Taxonomy" id="2838653"/>
    <lineage>
        <taxon>Bacteria</taxon>
        <taxon>Bacillati</taxon>
        <taxon>Bacillota</taxon>
        <taxon>Bacilli</taxon>
        <taxon>Lactobacillales</taxon>
        <taxon>Lactobacillaceae</taxon>
        <taxon>Limosilactobacillus</taxon>
    </lineage>
</organism>
<evidence type="ECO:0000313" key="3">
    <source>
        <dbReference type="EMBL" id="HIW70249.1"/>
    </source>
</evidence>
<feature type="transmembrane region" description="Helical" evidence="1">
    <location>
        <begin position="90"/>
        <end position="107"/>
    </location>
</feature>
<evidence type="ECO:0000256" key="1">
    <source>
        <dbReference type="SAM" id="Phobius"/>
    </source>
</evidence>
<feature type="non-terminal residue" evidence="3">
    <location>
        <position position="1"/>
    </location>
</feature>
<dbReference type="PANTHER" id="PTHR30619:SF1">
    <property type="entry name" value="RECOMBINATION PROTEIN 2"/>
    <property type="match status" value="1"/>
</dbReference>
<dbReference type="CDD" id="cd07731">
    <property type="entry name" value="ComA-like_MBL-fold"/>
    <property type="match status" value="1"/>
</dbReference>
<dbReference type="InterPro" id="IPR035681">
    <property type="entry name" value="ComA-like_MBL"/>
</dbReference>
<sequence length="408" mass="45908">EFFRSLLLNLTDLPLILNCVYEVHILSFIMSYLVSPIFSVLLFPGTILSVLTYPWSRVPALWFKEFLVGMHRILIICAQMPGMIHFGKPPAWAVWLLLVMSLVIIDQPTDRRSYVRLLATYLAIFGLIHFPLTGEVAFVDVGQGDSIIIRTPFNRHVLMIDTGGRLNFRQPHWAHVQSRLQAEKTSINYLKSKGVSHLDAVLLSHSDADHIGDLPAVLTELKVKRIYVPVGMEKLAKFQRKLPAGTTAEVIPTKKGDWCEGTLLTLHPQQSGQGKNGDSLTLLGNFGGQSFLFTGDLDQQGERQVVHCFPNLRVDVLKLGHHGSRTASGTGFLRTIRPSIGIVSAGRFNRYGHPHTVTIQRLTSLGIQSWSTQQYGMIRYQYFGKKGHWLTTLRGEELGWMLPPYRNS</sequence>
<comment type="caution">
    <text evidence="3">The sequence shown here is derived from an EMBL/GenBank/DDBJ whole genome shotgun (WGS) entry which is preliminary data.</text>
</comment>
<evidence type="ECO:0000259" key="2">
    <source>
        <dbReference type="SMART" id="SM00849"/>
    </source>
</evidence>
<reference evidence="3" key="1">
    <citation type="journal article" date="2021" name="PeerJ">
        <title>Extensive microbial diversity within the chicken gut microbiome revealed by metagenomics and culture.</title>
        <authorList>
            <person name="Gilroy R."/>
            <person name="Ravi A."/>
            <person name="Getino M."/>
            <person name="Pursley I."/>
            <person name="Horton D.L."/>
            <person name="Alikhan N.F."/>
            <person name="Baker D."/>
            <person name="Gharbi K."/>
            <person name="Hall N."/>
            <person name="Watson M."/>
            <person name="Adriaenssens E.M."/>
            <person name="Foster-Nyarko E."/>
            <person name="Jarju S."/>
            <person name="Secka A."/>
            <person name="Antonio M."/>
            <person name="Oren A."/>
            <person name="Chaudhuri R.R."/>
            <person name="La Ragione R."/>
            <person name="Hildebrand F."/>
            <person name="Pallen M.J."/>
        </authorList>
    </citation>
    <scope>NUCLEOTIDE SEQUENCE</scope>
    <source>
        <strain evidence="3">ChiHejej3B27-2180</strain>
    </source>
</reference>
<gene>
    <name evidence="3" type="ORF">H9876_02545</name>
</gene>
<name>A0A9D1QPL9_9LACO</name>
<protein>
    <submittedName>
        <fullName evidence="3">MBL fold metallo-hydrolase</fullName>
    </submittedName>
</protein>
<reference evidence="3" key="2">
    <citation type="submission" date="2021-04" db="EMBL/GenBank/DDBJ databases">
        <authorList>
            <person name="Gilroy R."/>
        </authorList>
    </citation>
    <scope>NUCLEOTIDE SEQUENCE</scope>
    <source>
        <strain evidence="3">ChiHejej3B27-2180</strain>
    </source>
</reference>
<dbReference type="Proteomes" id="UP000886878">
    <property type="component" value="Unassembled WGS sequence"/>
</dbReference>
<accession>A0A9D1QPL9</accession>
<feature type="transmembrane region" description="Helical" evidence="1">
    <location>
        <begin position="114"/>
        <end position="132"/>
    </location>
</feature>
<keyword evidence="1" id="KW-0812">Transmembrane</keyword>
<dbReference type="InterPro" id="IPR036866">
    <property type="entry name" value="RibonucZ/Hydroxyglut_hydro"/>
</dbReference>
<dbReference type="SMART" id="SM00849">
    <property type="entry name" value="Lactamase_B"/>
    <property type="match status" value="1"/>
</dbReference>
<dbReference type="Pfam" id="PF00753">
    <property type="entry name" value="Lactamase_B"/>
    <property type="match status" value="1"/>
</dbReference>
<dbReference type="EMBL" id="DXGK01000046">
    <property type="protein sequence ID" value="HIW70249.1"/>
    <property type="molecule type" value="Genomic_DNA"/>
</dbReference>
<keyword evidence="1" id="KW-0472">Membrane</keyword>
<proteinExistence type="predicted"/>
<dbReference type="AlphaFoldDB" id="A0A9D1QPL9"/>